<dbReference type="AlphaFoldDB" id="A0A511YY10"/>
<proteinExistence type="predicted"/>
<dbReference type="SMART" id="SM01236">
    <property type="entry name" value="Haem_oxygenase_2"/>
    <property type="match status" value="1"/>
</dbReference>
<reference evidence="1 2" key="1">
    <citation type="submission" date="2019-07" db="EMBL/GenBank/DDBJ databases">
        <title>Whole genome shotgun sequence of Actinotalea fermentans NBRC 105374.</title>
        <authorList>
            <person name="Hosoyama A."/>
            <person name="Uohara A."/>
            <person name="Ohji S."/>
            <person name="Ichikawa N."/>
        </authorList>
    </citation>
    <scope>NUCLEOTIDE SEQUENCE [LARGE SCALE GENOMIC DNA]</scope>
    <source>
        <strain evidence="1 2">NBRC 105374</strain>
    </source>
</reference>
<keyword evidence="2" id="KW-1185">Reference proteome</keyword>
<gene>
    <name evidence="1" type="ORF">AFE02nite_18020</name>
</gene>
<sequence length="354" mass="37484">MRVPAARGPLSSALATALRGIPGPVPEVRAAAEAAVARAAVGRAGAGADARAGGVLADDDVQLALLCMYELHYRGLDGVDEAWEWAPDLLAARAVLEEAFEAAVRELVPVPDTAARTADEVAEALFELTSDDAGPSLSGYVAKRASDEQLREFVVHRSIYHLKEADPHSWALPRLTGRAKSALIEVQADEYGGGRPGYIHSELFAGTMRALGLDDTYGAYVDAVPAPTLANVNLMSLFGLHRRLRGAIAGHLAAFEMTSSIPCRMYGNGFRRLGYGEDVTRYFDEHVEADAVHEQIAGRDLAGALAEAEPQVRDDVLWGAAAYLAVDGLAGAQMLDAWEAGRSALRTPTAVAAA</sequence>
<evidence type="ECO:0000313" key="1">
    <source>
        <dbReference type="EMBL" id="GEN80068.1"/>
    </source>
</evidence>
<evidence type="ECO:0000313" key="2">
    <source>
        <dbReference type="Proteomes" id="UP000321484"/>
    </source>
</evidence>
<dbReference type="InterPro" id="IPR016084">
    <property type="entry name" value="Haem_Oase-like_multi-hlx"/>
</dbReference>
<dbReference type="RefSeq" id="WP_146819501.1">
    <property type="nucleotide sequence ID" value="NZ_BJYK01000005.1"/>
</dbReference>
<dbReference type="SUPFAM" id="SSF48613">
    <property type="entry name" value="Heme oxygenase-like"/>
    <property type="match status" value="1"/>
</dbReference>
<protein>
    <recommendedName>
        <fullName evidence="3">Iron-containing redox enzyme family protein</fullName>
    </recommendedName>
</protein>
<name>A0A511YY10_9CELL</name>
<organism evidence="1 2">
    <name type="scientific">Actinotalea fermentans</name>
    <dbReference type="NCBI Taxonomy" id="43671"/>
    <lineage>
        <taxon>Bacteria</taxon>
        <taxon>Bacillati</taxon>
        <taxon>Actinomycetota</taxon>
        <taxon>Actinomycetes</taxon>
        <taxon>Micrococcales</taxon>
        <taxon>Cellulomonadaceae</taxon>
        <taxon>Actinotalea</taxon>
    </lineage>
</organism>
<dbReference type="Proteomes" id="UP000321484">
    <property type="component" value="Unassembled WGS sequence"/>
</dbReference>
<dbReference type="Pfam" id="PF14518">
    <property type="entry name" value="Haem_oxygenas_2"/>
    <property type="match status" value="1"/>
</dbReference>
<comment type="caution">
    <text evidence="1">The sequence shown here is derived from an EMBL/GenBank/DDBJ whole genome shotgun (WGS) entry which is preliminary data.</text>
</comment>
<accession>A0A511YY10</accession>
<dbReference type="EMBL" id="BJYK01000005">
    <property type="protein sequence ID" value="GEN80068.1"/>
    <property type="molecule type" value="Genomic_DNA"/>
</dbReference>
<dbReference type="Gene3D" id="1.20.910.10">
    <property type="entry name" value="Heme oxygenase-like"/>
    <property type="match status" value="1"/>
</dbReference>
<dbReference type="OrthoDB" id="252872at2"/>
<evidence type="ECO:0008006" key="3">
    <source>
        <dbReference type="Google" id="ProtNLM"/>
    </source>
</evidence>